<proteinExistence type="predicted"/>
<reference evidence="2" key="2">
    <citation type="submission" date="2015-10" db="EMBL/GenBank/DDBJ databases">
        <title>Improved Draft Genome Sequence of Clostridium pasteurianum Strain ATCC 6013 (DSM 525) Using a Hybrid Next-Generation Sequencing Approach.</title>
        <authorList>
            <person name="Pyne M.E."/>
            <person name="Utturkar S.M."/>
            <person name="Brown S.D."/>
            <person name="Moo-Young M."/>
            <person name="Chung D.A."/>
            <person name="Chou P.C."/>
        </authorList>
    </citation>
    <scope>NUCLEOTIDE SEQUENCE</scope>
    <source>
        <strain evidence="2">ATCC 6013</strain>
    </source>
</reference>
<dbReference type="AlphaFoldDB" id="A0A0H3J7T9"/>
<dbReference type="Proteomes" id="UP000030905">
    <property type="component" value="Chromosome"/>
</dbReference>
<dbReference type="KEGG" id="cpae:CPAST_c34830"/>
<evidence type="ECO:0000313" key="2">
    <source>
        <dbReference type="EMBL" id="KRU14443.1"/>
    </source>
</evidence>
<dbReference type="GeneID" id="93075580"/>
<reference evidence="2 3" key="3">
    <citation type="journal article" name="Genome Announc.">
        <title>Improved Draft Genome Sequence of Clostridium pasteurianum Strain ATCC 6013 (DSM 525) Using a Hybrid Next-Generation Sequencing Approach.</title>
        <authorList>
            <person name="Pyne M.E."/>
            <person name="Utturkar S."/>
            <person name="Brown S.D."/>
            <person name="Moo-Young M."/>
            <person name="Chung D.A."/>
            <person name="Chou C.P."/>
        </authorList>
    </citation>
    <scope>NUCLEOTIDE SEQUENCE [LARGE SCALE GENOMIC DNA]</scope>
    <source>
        <strain evidence="2 3">ATCC 6013</strain>
    </source>
</reference>
<reference evidence="1 4" key="1">
    <citation type="journal article" date="2015" name="Genome Announc.">
        <title>Complete Genome Sequence of the Nitrogen-Fixing and Solvent-Producing Clostridium pasteurianum DSM 525.</title>
        <authorList>
            <person name="Poehlein A."/>
            <person name="Grosse-Honebrink A."/>
            <person name="Zhang Y."/>
            <person name="Minton N.P."/>
            <person name="Daniel R."/>
        </authorList>
    </citation>
    <scope>NUCLEOTIDE SEQUENCE [LARGE SCALE GENOMIC DNA]</scope>
    <source>
        <strain evidence="1">DSM 525</strain>
        <strain evidence="4">DSM 525 / ATCC 6013</strain>
    </source>
</reference>
<organism evidence="1 4">
    <name type="scientific">Clostridium pasteurianum DSM 525 = ATCC 6013</name>
    <dbReference type="NCBI Taxonomy" id="1262449"/>
    <lineage>
        <taxon>Bacteria</taxon>
        <taxon>Bacillati</taxon>
        <taxon>Bacillota</taxon>
        <taxon>Clostridia</taxon>
        <taxon>Eubacteriales</taxon>
        <taxon>Clostridiaceae</taxon>
        <taxon>Clostridium</taxon>
    </lineage>
</organism>
<dbReference type="Proteomes" id="UP000028042">
    <property type="component" value="Unassembled WGS sequence"/>
</dbReference>
<keyword evidence="4" id="KW-1185">Reference proteome</keyword>
<dbReference type="KEGG" id="cpat:CLPA_c34830"/>
<sequence length="73" mass="8218">MKFILKFKDGSSFPAEVNDTNNGIGKIMCEQNGDFLNTILTGKERDESITLSGENGKKEQVKYNELYSIEIIL</sequence>
<name>A0A0H3J7T9_CLOPA</name>
<dbReference type="EMBL" id="JPGY02000001">
    <property type="protein sequence ID" value="KRU14443.1"/>
    <property type="molecule type" value="Genomic_DNA"/>
</dbReference>
<dbReference type="PATRIC" id="fig|1262449.3.peg.2574"/>
<evidence type="ECO:0000313" key="4">
    <source>
        <dbReference type="Proteomes" id="UP000030905"/>
    </source>
</evidence>
<evidence type="ECO:0000313" key="1">
    <source>
        <dbReference type="EMBL" id="AJA53532.1"/>
    </source>
</evidence>
<accession>A0A0H3J7T9</accession>
<evidence type="ECO:0000313" key="3">
    <source>
        <dbReference type="Proteomes" id="UP000028042"/>
    </source>
</evidence>
<dbReference type="RefSeq" id="WP_003445941.1">
    <property type="nucleotide sequence ID" value="NZ_ANZB01000008.1"/>
</dbReference>
<gene>
    <name evidence="1" type="ORF">CLPA_c34830</name>
    <name evidence="2" type="ORF">CP6013_03701</name>
</gene>
<dbReference type="EMBL" id="CP009268">
    <property type="protein sequence ID" value="AJA53532.1"/>
    <property type="molecule type" value="Genomic_DNA"/>
</dbReference>
<protein>
    <submittedName>
        <fullName evidence="1">Uncharacterized protein</fullName>
    </submittedName>
</protein>